<evidence type="ECO:0000256" key="3">
    <source>
        <dbReference type="ARBA" id="ARBA00022475"/>
    </source>
</evidence>
<feature type="transmembrane region" description="Helical" evidence="7">
    <location>
        <begin position="443"/>
        <end position="464"/>
    </location>
</feature>
<dbReference type="Proteomes" id="UP000006786">
    <property type="component" value="Unassembled WGS sequence"/>
</dbReference>
<proteinExistence type="inferred from homology"/>
<feature type="transmembrane region" description="Helical" evidence="7">
    <location>
        <begin position="351"/>
        <end position="374"/>
    </location>
</feature>
<feature type="transmembrane region" description="Helical" evidence="7">
    <location>
        <begin position="203"/>
        <end position="224"/>
    </location>
</feature>
<protein>
    <submittedName>
        <fullName evidence="8">Polysaccharide biosynthesis protein</fullName>
    </submittedName>
</protein>
<comment type="subcellular location">
    <subcellularLocation>
        <location evidence="1">Cell membrane</location>
        <topology evidence="1">Multi-pass membrane protein</topology>
    </subcellularLocation>
</comment>
<feature type="transmembrane region" description="Helical" evidence="7">
    <location>
        <begin position="476"/>
        <end position="496"/>
    </location>
</feature>
<dbReference type="PANTHER" id="PTHR30250:SF10">
    <property type="entry name" value="LIPOPOLYSACCHARIDE BIOSYNTHESIS PROTEIN WZXC"/>
    <property type="match status" value="1"/>
</dbReference>
<gene>
    <name evidence="8" type="ORF">NA2_12428</name>
</gene>
<comment type="caution">
    <text evidence="8">The sequence shown here is derived from an EMBL/GenBank/DDBJ whole genome shotgun (WGS) entry which is preliminary data.</text>
</comment>
<keyword evidence="4 7" id="KW-0812">Transmembrane</keyword>
<feature type="transmembrane region" description="Helical" evidence="7">
    <location>
        <begin position="175"/>
        <end position="197"/>
    </location>
</feature>
<sequence>MRAGLRGGRLMDVDTRPHREAPPKTLFGLPLPGLLGGGLWALAAKLVTQVAQLTAFIMAAHLLTPVEFGFFAFTSAMTIFLVVVAEGGWAEYIMKSEEDPGRWRQVASVSLGSGLLLTAVGLAAAAILYFYLGKHWEGGLLALFSLWILPSSLTAVYDGVLVNRGMLHRQGMIRIVAETGGLLVTVGGLLAGWNVVALVAGRLALQALVLGGSVAVVGWIAPALPGQAFMRELFQFSRYILSNRMIIFLRSYSGTLAVGSFLGLAEAGYYRAAERIVAAFSELIGEPARMLAWIVFRRAHSGKPEARGSAAGTAGVGNWFFPALFAVSAPVYLGLALVSDNLIHLALGADWAPAALVVGILAAKQLLLVPSYVTEPLLAVRGAVNRLPPVSLLNGAVSVAMVLITAPFGFVWVAVGQCVAAAIALATSVWLQARYGGIEWGRVLRSSGFVAIAAVVMLAAVHYVRMIAGQAGLSVLQSFLAQVLIGGLVYVPVLVLSWKWVGAALPDPAAEKP</sequence>
<dbReference type="GO" id="GO:0005886">
    <property type="term" value="C:plasma membrane"/>
    <property type="evidence" value="ECO:0007669"/>
    <property type="project" value="UniProtKB-SubCell"/>
</dbReference>
<organism evidence="8 9">
    <name type="scientific">Nitratireductor pacificus pht-3B</name>
    <dbReference type="NCBI Taxonomy" id="391937"/>
    <lineage>
        <taxon>Bacteria</taxon>
        <taxon>Pseudomonadati</taxon>
        <taxon>Pseudomonadota</taxon>
        <taxon>Alphaproteobacteria</taxon>
        <taxon>Hyphomicrobiales</taxon>
        <taxon>Phyllobacteriaceae</taxon>
        <taxon>Nitratireductor</taxon>
    </lineage>
</organism>
<evidence type="ECO:0000256" key="4">
    <source>
        <dbReference type="ARBA" id="ARBA00022692"/>
    </source>
</evidence>
<dbReference type="eggNOG" id="COG2244">
    <property type="taxonomic scope" value="Bacteria"/>
</dbReference>
<evidence type="ECO:0000256" key="2">
    <source>
        <dbReference type="ARBA" id="ARBA00007430"/>
    </source>
</evidence>
<keyword evidence="9" id="KW-1185">Reference proteome</keyword>
<evidence type="ECO:0000256" key="6">
    <source>
        <dbReference type="ARBA" id="ARBA00023136"/>
    </source>
</evidence>
<feature type="transmembrane region" description="Helical" evidence="7">
    <location>
        <begin position="26"/>
        <end position="48"/>
    </location>
</feature>
<accession>K2M8E9</accession>
<evidence type="ECO:0000313" key="9">
    <source>
        <dbReference type="Proteomes" id="UP000006786"/>
    </source>
</evidence>
<dbReference type="STRING" id="391937.NA2_12428"/>
<reference evidence="8 9" key="1">
    <citation type="journal article" date="2012" name="J. Bacteriol.">
        <title>Genome Sequence of Nitratireductor pacificus Type Strain pht-3B.</title>
        <authorList>
            <person name="Lai Q."/>
            <person name="Li G."/>
            <person name="Shao Z."/>
        </authorList>
    </citation>
    <scope>NUCLEOTIDE SEQUENCE [LARGE SCALE GENOMIC DNA]</scope>
    <source>
        <strain evidence="9">pht-3B</strain>
    </source>
</reference>
<feature type="transmembrane region" description="Helical" evidence="7">
    <location>
        <begin position="138"/>
        <end position="163"/>
    </location>
</feature>
<dbReference type="PANTHER" id="PTHR30250">
    <property type="entry name" value="PST FAMILY PREDICTED COLANIC ACID TRANSPORTER"/>
    <property type="match status" value="1"/>
</dbReference>
<evidence type="ECO:0000256" key="7">
    <source>
        <dbReference type="SAM" id="Phobius"/>
    </source>
</evidence>
<feature type="transmembrane region" description="Helical" evidence="7">
    <location>
        <begin position="68"/>
        <end position="85"/>
    </location>
</feature>
<name>K2M8E9_9HYPH</name>
<dbReference type="Pfam" id="PF13440">
    <property type="entry name" value="Polysacc_synt_3"/>
    <property type="match status" value="1"/>
</dbReference>
<evidence type="ECO:0000256" key="1">
    <source>
        <dbReference type="ARBA" id="ARBA00004651"/>
    </source>
</evidence>
<evidence type="ECO:0000313" key="8">
    <source>
        <dbReference type="EMBL" id="EKF18451.1"/>
    </source>
</evidence>
<feature type="transmembrane region" description="Helical" evidence="7">
    <location>
        <begin position="410"/>
        <end position="431"/>
    </location>
</feature>
<evidence type="ECO:0000256" key="5">
    <source>
        <dbReference type="ARBA" id="ARBA00022989"/>
    </source>
</evidence>
<feature type="transmembrane region" description="Helical" evidence="7">
    <location>
        <begin position="106"/>
        <end position="132"/>
    </location>
</feature>
<dbReference type="PATRIC" id="fig|391937.3.peg.2552"/>
<dbReference type="InterPro" id="IPR050833">
    <property type="entry name" value="Poly_Biosynth_Transport"/>
</dbReference>
<dbReference type="AlphaFoldDB" id="K2M8E9"/>
<keyword evidence="6 7" id="KW-0472">Membrane</keyword>
<feature type="transmembrane region" description="Helical" evidence="7">
    <location>
        <begin position="316"/>
        <end position="339"/>
    </location>
</feature>
<feature type="transmembrane region" description="Helical" evidence="7">
    <location>
        <begin position="386"/>
        <end position="404"/>
    </location>
</feature>
<keyword evidence="3" id="KW-1003">Cell membrane</keyword>
<keyword evidence="5 7" id="KW-1133">Transmembrane helix</keyword>
<dbReference type="EMBL" id="AMRM01000013">
    <property type="protein sequence ID" value="EKF18451.1"/>
    <property type="molecule type" value="Genomic_DNA"/>
</dbReference>
<comment type="similarity">
    <text evidence="2">Belongs to the polysaccharide synthase family.</text>
</comment>